<evidence type="ECO:0000313" key="10">
    <source>
        <dbReference type="EMBL" id="SHF92938.1"/>
    </source>
</evidence>
<keyword evidence="5" id="KW-0963">Cytoplasm</keyword>
<dbReference type="PANTHER" id="PTHR47861:SF3">
    <property type="entry name" value="FKBP-TYPE PEPTIDYL-PROLYL CIS-TRANS ISOMERASE SLYD"/>
    <property type="match status" value="1"/>
</dbReference>
<evidence type="ECO:0000256" key="5">
    <source>
        <dbReference type="ARBA" id="ARBA00022490"/>
    </source>
</evidence>
<evidence type="ECO:0000256" key="4">
    <source>
        <dbReference type="ARBA" id="ARBA00013194"/>
    </source>
</evidence>
<evidence type="ECO:0000256" key="8">
    <source>
        <dbReference type="ARBA" id="ARBA00023235"/>
    </source>
</evidence>
<evidence type="ECO:0000256" key="1">
    <source>
        <dbReference type="ARBA" id="ARBA00000971"/>
    </source>
</evidence>
<evidence type="ECO:0000256" key="6">
    <source>
        <dbReference type="ARBA" id="ARBA00023110"/>
    </source>
</evidence>
<gene>
    <name evidence="10" type="ORF">SAMN02745206_02931</name>
</gene>
<keyword evidence="6" id="KW-0697">Rotamase</keyword>
<protein>
    <recommendedName>
        <fullName evidence="4">peptidylprolyl isomerase</fullName>
        <ecNumber evidence="4">5.2.1.8</ecNumber>
    </recommendedName>
</protein>
<dbReference type="GO" id="GO:0003755">
    <property type="term" value="F:peptidyl-prolyl cis-trans isomerase activity"/>
    <property type="evidence" value="ECO:0007669"/>
    <property type="project" value="UniProtKB-KW"/>
</dbReference>
<keyword evidence="8 10" id="KW-0413">Isomerase</keyword>
<dbReference type="Gene3D" id="3.10.50.40">
    <property type="match status" value="1"/>
</dbReference>
<proteinExistence type="inferred from homology"/>
<dbReference type="GO" id="GO:0005737">
    <property type="term" value="C:cytoplasm"/>
    <property type="evidence" value="ECO:0007669"/>
    <property type="project" value="UniProtKB-SubCell"/>
</dbReference>
<evidence type="ECO:0000256" key="3">
    <source>
        <dbReference type="ARBA" id="ARBA00006577"/>
    </source>
</evidence>
<name>A0A1M5FN41_9BACT</name>
<dbReference type="PANTHER" id="PTHR47861">
    <property type="entry name" value="FKBP-TYPE PEPTIDYL-PROLYL CIS-TRANS ISOMERASE SLYD"/>
    <property type="match status" value="1"/>
</dbReference>
<dbReference type="Proteomes" id="UP000184076">
    <property type="component" value="Unassembled WGS sequence"/>
</dbReference>
<evidence type="ECO:0000256" key="2">
    <source>
        <dbReference type="ARBA" id="ARBA00004496"/>
    </source>
</evidence>
<feature type="region of interest" description="Disordered" evidence="9">
    <location>
        <begin position="183"/>
        <end position="203"/>
    </location>
</feature>
<dbReference type="EC" id="5.2.1.8" evidence="4"/>
<dbReference type="EMBL" id="FQVB01000032">
    <property type="protein sequence ID" value="SHF92938.1"/>
    <property type="molecule type" value="Genomic_DNA"/>
</dbReference>
<organism evidence="10 11">
    <name type="scientific">Desulfacinum infernum DSM 9756</name>
    <dbReference type="NCBI Taxonomy" id="1121391"/>
    <lineage>
        <taxon>Bacteria</taxon>
        <taxon>Pseudomonadati</taxon>
        <taxon>Thermodesulfobacteriota</taxon>
        <taxon>Syntrophobacteria</taxon>
        <taxon>Syntrophobacterales</taxon>
        <taxon>Syntrophobacteraceae</taxon>
        <taxon>Desulfacinum</taxon>
    </lineage>
</organism>
<accession>A0A1M5FN41</accession>
<keyword evidence="7" id="KW-0143">Chaperone</keyword>
<evidence type="ECO:0000313" key="11">
    <source>
        <dbReference type="Proteomes" id="UP000184076"/>
    </source>
</evidence>
<dbReference type="SUPFAM" id="SSF54534">
    <property type="entry name" value="FKBP-like"/>
    <property type="match status" value="1"/>
</dbReference>
<comment type="catalytic activity">
    <reaction evidence="1">
        <text>[protein]-peptidylproline (omega=180) = [protein]-peptidylproline (omega=0)</text>
        <dbReference type="Rhea" id="RHEA:16237"/>
        <dbReference type="Rhea" id="RHEA-COMP:10747"/>
        <dbReference type="Rhea" id="RHEA-COMP:10748"/>
        <dbReference type="ChEBI" id="CHEBI:83833"/>
        <dbReference type="ChEBI" id="CHEBI:83834"/>
        <dbReference type="EC" id="5.2.1.8"/>
    </reaction>
</comment>
<evidence type="ECO:0000256" key="9">
    <source>
        <dbReference type="SAM" id="MobiDB-lite"/>
    </source>
</evidence>
<reference evidence="11" key="1">
    <citation type="submission" date="2016-11" db="EMBL/GenBank/DDBJ databases">
        <authorList>
            <person name="Varghese N."/>
            <person name="Submissions S."/>
        </authorList>
    </citation>
    <scope>NUCLEOTIDE SEQUENCE [LARGE SCALE GENOMIC DNA]</scope>
    <source>
        <strain evidence="11">DSM 9756</strain>
    </source>
</reference>
<dbReference type="AlphaFoldDB" id="A0A1M5FN41"/>
<sequence length="203" mass="22822">MSLVDKIGVALKLRVNETVENPRTVAHKGADQMMQVKECMKVTIDFTIKTTTKHGETQQSPPATCTFVYGVDVQYPSVEAALMNKKVGDRVQVYVPPEEIFGPHDPELVRELPRSDYKEERLRVGKVYREMRNRSLVEFLVLELRDDVIVADFNHPNAGASAEFDIVIRDIREASKEEMRPSCQRGGTVRSCATTPDGLLLSS</sequence>
<evidence type="ECO:0000256" key="7">
    <source>
        <dbReference type="ARBA" id="ARBA00023186"/>
    </source>
</evidence>
<dbReference type="STRING" id="1121391.SAMN02745206_02931"/>
<dbReference type="OrthoDB" id="9808891at2"/>
<comment type="similarity">
    <text evidence="3">Belongs to the FKBP-type PPIase family.</text>
</comment>
<comment type="subcellular location">
    <subcellularLocation>
        <location evidence="2">Cytoplasm</location>
    </subcellularLocation>
</comment>
<dbReference type="InterPro" id="IPR046357">
    <property type="entry name" value="PPIase_dom_sf"/>
</dbReference>
<keyword evidence="11" id="KW-1185">Reference proteome</keyword>